<evidence type="ECO:0000256" key="10">
    <source>
        <dbReference type="ARBA" id="ARBA00048513"/>
    </source>
</evidence>
<evidence type="ECO:0000313" key="13">
    <source>
        <dbReference type="EMBL" id="VDN97313.1"/>
    </source>
</evidence>
<dbReference type="Pfam" id="PF00561">
    <property type="entry name" value="Abhydrolase_1"/>
    <property type="match status" value="1"/>
</dbReference>
<comment type="similarity">
    <text evidence="1">Belongs to the AB hydrolase superfamily.</text>
</comment>
<dbReference type="Gene3D" id="3.40.50.1820">
    <property type="entry name" value="alpha/beta hydrolase"/>
    <property type="match status" value="1"/>
</dbReference>
<dbReference type="InterPro" id="IPR029058">
    <property type="entry name" value="AB_hydrolase_fold"/>
</dbReference>
<organism evidence="15">
    <name type="scientific">Rodentolepis nana</name>
    <name type="common">Dwarf tapeworm</name>
    <name type="synonym">Hymenolepis nana</name>
    <dbReference type="NCBI Taxonomy" id="102285"/>
    <lineage>
        <taxon>Eukaryota</taxon>
        <taxon>Metazoa</taxon>
        <taxon>Spiralia</taxon>
        <taxon>Lophotrochozoa</taxon>
        <taxon>Platyhelminthes</taxon>
        <taxon>Cestoda</taxon>
        <taxon>Eucestoda</taxon>
        <taxon>Cyclophyllidea</taxon>
        <taxon>Hymenolepididae</taxon>
        <taxon>Rodentolepis</taxon>
    </lineage>
</organism>
<dbReference type="EMBL" id="UZAE01000566">
    <property type="protein sequence ID" value="VDN97313.1"/>
    <property type="molecule type" value="Genomic_DNA"/>
</dbReference>
<keyword evidence="2" id="KW-0378">Hydrolase</keyword>
<dbReference type="PANTHER" id="PTHR46118:SF4">
    <property type="entry name" value="PROTEIN ABHD11"/>
    <property type="match status" value="1"/>
</dbReference>
<evidence type="ECO:0000256" key="11">
    <source>
        <dbReference type="ARBA" id="ARBA00048919"/>
    </source>
</evidence>
<evidence type="ECO:0000313" key="15">
    <source>
        <dbReference type="WBParaSite" id="HNAJ_0000145501-mRNA-1"/>
    </source>
</evidence>
<dbReference type="AlphaFoldDB" id="A0A0R3T383"/>
<evidence type="ECO:0000256" key="3">
    <source>
        <dbReference type="ARBA" id="ARBA00026104"/>
    </source>
</evidence>
<evidence type="ECO:0000256" key="5">
    <source>
        <dbReference type="ARBA" id="ARBA00043667"/>
    </source>
</evidence>
<comment type="catalytic activity">
    <reaction evidence="6">
        <text>a 1,3-diacyl-sn-glycerol + H2O = a 1-acyl-sn-glycerol + a fatty acid + H(+)</text>
        <dbReference type="Rhea" id="RHEA:38503"/>
        <dbReference type="ChEBI" id="CHEBI:15377"/>
        <dbReference type="ChEBI" id="CHEBI:15378"/>
        <dbReference type="ChEBI" id="CHEBI:28868"/>
        <dbReference type="ChEBI" id="CHEBI:64683"/>
        <dbReference type="ChEBI" id="CHEBI:77272"/>
    </reaction>
</comment>
<dbReference type="InterPro" id="IPR000639">
    <property type="entry name" value="Epox_hydrolase-like"/>
</dbReference>
<evidence type="ECO:0000259" key="12">
    <source>
        <dbReference type="Pfam" id="PF00561"/>
    </source>
</evidence>
<evidence type="ECO:0000256" key="2">
    <source>
        <dbReference type="ARBA" id="ARBA00022801"/>
    </source>
</evidence>
<dbReference type="EC" id="3.1.1.116" evidence="3"/>
<dbReference type="PANTHER" id="PTHR46118">
    <property type="entry name" value="PROTEIN ABHD11"/>
    <property type="match status" value="1"/>
</dbReference>
<feature type="domain" description="AB hydrolase-1" evidence="12">
    <location>
        <begin position="23"/>
        <end position="265"/>
    </location>
</feature>
<sequence length="281" mass="31702">MARRSVKMAFDLHKSVSASNQDPIIIMHGLLGCKRNWRSIARALNNKGFGRVYCVDARNHGMSPWSNEMNYNFLAEDLLDFISDLKSPNVTLIGHSMGGKASMAAALMEPSMIHRLVVIDIAPHISPNQANMDLFISLMNLTDLKVKMEETRTLHGLRARLMKDWKDVVPNTYQRSFILTNLCETNGEPGWSVNVQILHKNLRDLFDFPYSLEDNSVSYKDPALFISGEKSAFLQPEQMPYVVHFFPNAKRTEIPGAGHWVNADAPEVLTDTISDFINHGN</sequence>
<evidence type="ECO:0000256" key="7">
    <source>
        <dbReference type="ARBA" id="ARBA00044064"/>
    </source>
</evidence>
<comment type="catalytic activity">
    <reaction evidence="5">
        <text>a 1,2-diacyl-sn-glycerol + H2O = a 2-acylglycerol + a fatty acid + H(+)</text>
        <dbReference type="Rhea" id="RHEA:33275"/>
        <dbReference type="ChEBI" id="CHEBI:15377"/>
        <dbReference type="ChEBI" id="CHEBI:15378"/>
        <dbReference type="ChEBI" id="CHEBI:17389"/>
        <dbReference type="ChEBI" id="CHEBI:17815"/>
        <dbReference type="ChEBI" id="CHEBI:28868"/>
        <dbReference type="EC" id="3.1.1.116"/>
    </reaction>
</comment>
<protein>
    <recommendedName>
        <fullName evidence="7">sn-1-specific diacylglycerol lipase ABHD11</fullName>
        <ecNumber evidence="3">3.1.1.116</ecNumber>
    </recommendedName>
    <alternativeName>
        <fullName evidence="4">Alpha/beta hydrolase domain-containing protein 11</fullName>
    </alternativeName>
</protein>
<dbReference type="InterPro" id="IPR000073">
    <property type="entry name" value="AB_hydrolase_1"/>
</dbReference>
<reference evidence="13 14" key="2">
    <citation type="submission" date="2018-11" db="EMBL/GenBank/DDBJ databases">
        <authorList>
            <consortium name="Pathogen Informatics"/>
        </authorList>
    </citation>
    <scope>NUCLEOTIDE SEQUENCE [LARGE SCALE GENOMIC DNA]</scope>
</reference>
<dbReference type="Proteomes" id="UP000278807">
    <property type="component" value="Unassembled WGS sequence"/>
</dbReference>
<gene>
    <name evidence="13" type="ORF">HNAJ_LOCUS1454</name>
</gene>
<evidence type="ECO:0000256" key="6">
    <source>
        <dbReference type="ARBA" id="ARBA00043742"/>
    </source>
</evidence>
<comment type="catalytic activity">
    <reaction evidence="9">
        <text>1,2-didecanoylglycerol + H2O = decanoylglycerol + decanoate + H(+)</text>
        <dbReference type="Rhea" id="RHEA:48596"/>
        <dbReference type="ChEBI" id="CHEBI:11152"/>
        <dbReference type="ChEBI" id="CHEBI:15377"/>
        <dbReference type="ChEBI" id="CHEBI:15378"/>
        <dbReference type="ChEBI" id="CHEBI:27689"/>
        <dbReference type="ChEBI" id="CHEBI:90605"/>
    </reaction>
</comment>
<name>A0A0R3T383_RODNA</name>
<comment type="catalytic activity">
    <reaction evidence="10">
        <text>1-octadecanoyl-2-(9Z-octadecenoyl)-sn-glycerol + H2O = 2-(9Z-octadecenoyl)-glycerol + octadecanoate + H(+)</text>
        <dbReference type="Rhea" id="RHEA:77103"/>
        <dbReference type="ChEBI" id="CHEBI:15377"/>
        <dbReference type="ChEBI" id="CHEBI:15378"/>
        <dbReference type="ChEBI" id="CHEBI:25629"/>
        <dbReference type="ChEBI" id="CHEBI:73990"/>
        <dbReference type="ChEBI" id="CHEBI:75468"/>
    </reaction>
</comment>
<comment type="catalytic activity">
    <reaction evidence="8">
        <text>1-octadecanoyl-2-(4Z,7Z,10Z,13Z,16Z,19Z-docosahexaenoyl)-sn-glycerol + H2O = 2-(4Z,7Z,10Z,13Z,16Z,19Z-docosahexaenoyl)-glycerol + octadecanoate + H(+)</text>
        <dbReference type="Rhea" id="RHEA:77107"/>
        <dbReference type="ChEBI" id="CHEBI:15377"/>
        <dbReference type="ChEBI" id="CHEBI:15378"/>
        <dbReference type="ChEBI" id="CHEBI:25629"/>
        <dbReference type="ChEBI" id="CHEBI:77129"/>
        <dbReference type="ChEBI" id="CHEBI:186738"/>
    </reaction>
</comment>
<dbReference type="OrthoDB" id="8119704at2759"/>
<evidence type="ECO:0000313" key="14">
    <source>
        <dbReference type="Proteomes" id="UP000278807"/>
    </source>
</evidence>
<proteinExistence type="inferred from homology"/>
<dbReference type="WBParaSite" id="HNAJ_0000145501-mRNA-1">
    <property type="protein sequence ID" value="HNAJ_0000145501-mRNA-1"/>
    <property type="gene ID" value="HNAJ_0000145501"/>
</dbReference>
<comment type="catalytic activity">
    <reaction evidence="11">
        <text>1-octadecanoyl-2-(5Z,8Z,11Z,14Z-eicosatetraenoyl)-sn-glycerol + H2O = 2-(5Z,8Z,11Z,14Z-eicosatetraenoyl)-glycerol + octadecanoate + H(+)</text>
        <dbReference type="Rhea" id="RHEA:38507"/>
        <dbReference type="ChEBI" id="CHEBI:15377"/>
        <dbReference type="ChEBI" id="CHEBI:15378"/>
        <dbReference type="ChEBI" id="CHEBI:25629"/>
        <dbReference type="ChEBI" id="CHEBI:52392"/>
        <dbReference type="ChEBI" id="CHEBI:75728"/>
    </reaction>
</comment>
<dbReference type="SUPFAM" id="SSF53474">
    <property type="entry name" value="alpha/beta-Hydrolases"/>
    <property type="match status" value="1"/>
</dbReference>
<dbReference type="PROSITE" id="PS51257">
    <property type="entry name" value="PROKAR_LIPOPROTEIN"/>
    <property type="match status" value="1"/>
</dbReference>
<evidence type="ECO:0000256" key="9">
    <source>
        <dbReference type="ARBA" id="ARBA00048504"/>
    </source>
</evidence>
<evidence type="ECO:0000256" key="8">
    <source>
        <dbReference type="ARBA" id="ARBA00048283"/>
    </source>
</evidence>
<dbReference type="STRING" id="102285.A0A0R3T383"/>
<keyword evidence="14" id="KW-1185">Reference proteome</keyword>
<evidence type="ECO:0000256" key="1">
    <source>
        <dbReference type="ARBA" id="ARBA00008645"/>
    </source>
</evidence>
<evidence type="ECO:0000256" key="4">
    <source>
        <dbReference type="ARBA" id="ARBA00042703"/>
    </source>
</evidence>
<accession>A0A0R3T383</accession>
<dbReference type="GO" id="GO:0005739">
    <property type="term" value="C:mitochondrion"/>
    <property type="evidence" value="ECO:0007669"/>
    <property type="project" value="TreeGrafter"/>
</dbReference>
<reference evidence="15" key="1">
    <citation type="submission" date="2017-02" db="UniProtKB">
        <authorList>
            <consortium name="WormBaseParasite"/>
        </authorList>
    </citation>
    <scope>IDENTIFICATION</scope>
</reference>
<dbReference type="GO" id="GO:0052689">
    <property type="term" value="F:carboxylic ester hydrolase activity"/>
    <property type="evidence" value="ECO:0007669"/>
    <property type="project" value="TreeGrafter"/>
</dbReference>
<dbReference type="PRINTS" id="PR00412">
    <property type="entry name" value="EPOXHYDRLASE"/>
</dbReference>